<keyword evidence="6" id="KW-0560">Oxidoreductase</keyword>
<feature type="domain" description="Prephenate/arogenate dehydrogenase" evidence="10">
    <location>
        <begin position="10"/>
        <end position="298"/>
    </location>
</feature>
<evidence type="ECO:0000313" key="12">
    <source>
        <dbReference type="Proteomes" id="UP000317730"/>
    </source>
</evidence>
<dbReference type="FunFam" id="3.40.50.720:FF:000208">
    <property type="entry name" value="Prephenate dehydrogenase"/>
    <property type="match status" value="1"/>
</dbReference>
<evidence type="ECO:0000256" key="4">
    <source>
        <dbReference type="ARBA" id="ARBA00022498"/>
    </source>
</evidence>
<dbReference type="GO" id="GO:0008977">
    <property type="term" value="F:prephenate dehydrogenase (NAD+) activity"/>
    <property type="evidence" value="ECO:0007669"/>
    <property type="project" value="UniProtKB-EC"/>
</dbReference>
<dbReference type="Pfam" id="PF20463">
    <property type="entry name" value="PDH_C"/>
    <property type="match status" value="1"/>
</dbReference>
<dbReference type="InterPro" id="IPR046826">
    <property type="entry name" value="PDH_N"/>
</dbReference>
<dbReference type="FunFam" id="1.10.3660.10:FF:000003">
    <property type="entry name" value="Prephenate dehydrogenase"/>
    <property type="match status" value="1"/>
</dbReference>
<evidence type="ECO:0000256" key="1">
    <source>
        <dbReference type="ARBA" id="ARBA00005067"/>
    </source>
</evidence>
<evidence type="ECO:0000256" key="8">
    <source>
        <dbReference type="ARBA" id="ARBA00023141"/>
    </source>
</evidence>
<evidence type="ECO:0000256" key="2">
    <source>
        <dbReference type="ARBA" id="ARBA00007964"/>
    </source>
</evidence>
<dbReference type="GO" id="GO:0006571">
    <property type="term" value="P:tyrosine biosynthetic process"/>
    <property type="evidence" value="ECO:0007669"/>
    <property type="project" value="UniProtKB-KW"/>
</dbReference>
<dbReference type="InterPro" id="IPR036291">
    <property type="entry name" value="NAD(P)-bd_dom_sf"/>
</dbReference>
<dbReference type="EC" id="1.3.1.12" evidence="3"/>
<organism evidence="11 12">
    <name type="scientific">Acetobacter peroxydans</name>
    <dbReference type="NCBI Taxonomy" id="104098"/>
    <lineage>
        <taxon>Bacteria</taxon>
        <taxon>Pseudomonadati</taxon>
        <taxon>Pseudomonadota</taxon>
        <taxon>Alphaproteobacteria</taxon>
        <taxon>Acetobacterales</taxon>
        <taxon>Acetobacteraceae</taxon>
        <taxon>Acetobacter</taxon>
    </lineage>
</organism>
<keyword evidence="4" id="KW-0827">Tyrosine biosynthesis</keyword>
<dbReference type="SUPFAM" id="SSF48179">
    <property type="entry name" value="6-phosphogluconate dehydrogenase C-terminal domain-like"/>
    <property type="match status" value="1"/>
</dbReference>
<dbReference type="Gene3D" id="3.40.50.720">
    <property type="entry name" value="NAD(P)-binding Rossmann-like Domain"/>
    <property type="match status" value="1"/>
</dbReference>
<keyword evidence="5" id="KW-0028">Amino-acid biosynthesis</keyword>
<dbReference type="PANTHER" id="PTHR21363">
    <property type="entry name" value="PREPHENATE DEHYDROGENASE"/>
    <property type="match status" value="1"/>
</dbReference>
<name>A0A4Y3TYC2_9PROT</name>
<dbReference type="GO" id="GO:0070403">
    <property type="term" value="F:NAD+ binding"/>
    <property type="evidence" value="ECO:0007669"/>
    <property type="project" value="InterPro"/>
</dbReference>
<dbReference type="GO" id="GO:0004665">
    <property type="term" value="F:prephenate dehydrogenase (NADP+) activity"/>
    <property type="evidence" value="ECO:0007669"/>
    <property type="project" value="InterPro"/>
</dbReference>
<dbReference type="InterPro" id="IPR008927">
    <property type="entry name" value="6-PGluconate_DH-like_C_sf"/>
</dbReference>
<dbReference type="InterPro" id="IPR003099">
    <property type="entry name" value="Prephen_DH"/>
</dbReference>
<comment type="pathway">
    <text evidence="1">Amino-acid biosynthesis; L-tyrosine biosynthesis; (4-hydroxyphenyl)pyruvate from prephenate (NAD(+) route): step 1/1.</text>
</comment>
<evidence type="ECO:0000256" key="5">
    <source>
        <dbReference type="ARBA" id="ARBA00022605"/>
    </source>
</evidence>
<evidence type="ECO:0000259" key="10">
    <source>
        <dbReference type="PROSITE" id="PS51176"/>
    </source>
</evidence>
<proteinExistence type="inferred from homology"/>
<dbReference type="Gene3D" id="1.10.3660.10">
    <property type="entry name" value="6-phosphogluconate dehydrogenase C-terminal like domain"/>
    <property type="match status" value="1"/>
</dbReference>
<comment type="caution">
    <text evidence="11">The sequence shown here is derived from an EMBL/GenBank/DDBJ whole genome shotgun (WGS) entry which is preliminary data.</text>
</comment>
<dbReference type="Pfam" id="PF02153">
    <property type="entry name" value="PDH_N"/>
    <property type="match status" value="1"/>
</dbReference>
<accession>A0A4Y3TYC2</accession>
<evidence type="ECO:0000256" key="7">
    <source>
        <dbReference type="ARBA" id="ARBA00023027"/>
    </source>
</evidence>
<dbReference type="OrthoDB" id="9802008at2"/>
<dbReference type="InterPro" id="IPR050812">
    <property type="entry name" value="Preph/Arog_dehydrog"/>
</dbReference>
<evidence type="ECO:0000256" key="9">
    <source>
        <dbReference type="ARBA" id="ARBA00049260"/>
    </source>
</evidence>
<gene>
    <name evidence="11" type="ORF">APE01nite_15220</name>
</gene>
<keyword evidence="8" id="KW-0057">Aromatic amino acid biosynthesis</keyword>
<dbReference type="PROSITE" id="PS51176">
    <property type="entry name" value="PDH_ADH"/>
    <property type="match status" value="1"/>
</dbReference>
<keyword evidence="7" id="KW-0520">NAD</keyword>
<evidence type="ECO:0000256" key="6">
    <source>
        <dbReference type="ARBA" id="ARBA00023002"/>
    </source>
</evidence>
<evidence type="ECO:0000313" key="11">
    <source>
        <dbReference type="EMBL" id="GEB85725.1"/>
    </source>
</evidence>
<comment type="catalytic activity">
    <reaction evidence="9">
        <text>prephenate + NAD(+) = 3-(4-hydroxyphenyl)pyruvate + CO2 + NADH</text>
        <dbReference type="Rhea" id="RHEA:13869"/>
        <dbReference type="ChEBI" id="CHEBI:16526"/>
        <dbReference type="ChEBI" id="CHEBI:29934"/>
        <dbReference type="ChEBI" id="CHEBI:36242"/>
        <dbReference type="ChEBI" id="CHEBI:57540"/>
        <dbReference type="ChEBI" id="CHEBI:57945"/>
        <dbReference type="EC" id="1.3.1.12"/>
    </reaction>
</comment>
<dbReference type="AlphaFoldDB" id="A0A4Y3TYC2"/>
<dbReference type="EMBL" id="BJMV01000007">
    <property type="protein sequence ID" value="GEB85725.1"/>
    <property type="molecule type" value="Genomic_DNA"/>
</dbReference>
<comment type="similarity">
    <text evidence="2">Belongs to the prephenate/arogenate dehydrogenase family.</text>
</comment>
<keyword evidence="12" id="KW-1185">Reference proteome</keyword>
<protein>
    <recommendedName>
        <fullName evidence="3">prephenate dehydrogenase</fullName>
        <ecNumber evidence="3">1.3.1.12</ecNumber>
    </recommendedName>
</protein>
<dbReference type="InterPro" id="IPR046825">
    <property type="entry name" value="PDH_C"/>
</dbReference>
<sequence length="298" mass="32331">MAEVQVPVFDTLLVVGPGLIGSSVLRRARARGTLARRLIAADSSAAVCARVRELDLADEVTTDLAAAAAQADCVMLCVPVGAMGEVAAQVIPAMKSGAVLTDVGSTKVSVIEAIAPLLRADVPYVPTHPMAGTEFSGPDAGLEHLFEDRWCLLTPLESTTEAALESIRTLWERCGARLREMTPPHHDRVCAIVSHLPHLLAFTICGTADDLAAETRSEVLDLAASGFRDFTRIAASDPVMWRDIFLFNREALLEMLGRFMEDAQAMARAIRWGDEAYIVDRIERGRAIRKSLIENRQA</sequence>
<dbReference type="SUPFAM" id="SSF51735">
    <property type="entry name" value="NAD(P)-binding Rossmann-fold domains"/>
    <property type="match status" value="1"/>
</dbReference>
<dbReference type="Proteomes" id="UP000317730">
    <property type="component" value="Unassembled WGS sequence"/>
</dbReference>
<reference evidence="11 12" key="1">
    <citation type="submission" date="2019-06" db="EMBL/GenBank/DDBJ databases">
        <title>Whole genome shotgun sequence of Acetobacter peroxydans NBRC 13755.</title>
        <authorList>
            <person name="Hosoyama A."/>
            <person name="Uohara A."/>
            <person name="Ohji S."/>
            <person name="Ichikawa N."/>
        </authorList>
    </citation>
    <scope>NUCLEOTIDE SEQUENCE [LARGE SCALE GENOMIC DNA]</scope>
    <source>
        <strain evidence="11 12">NBRC 13755</strain>
    </source>
</reference>
<dbReference type="PANTHER" id="PTHR21363:SF0">
    <property type="entry name" value="PREPHENATE DEHYDROGENASE [NADP(+)]"/>
    <property type="match status" value="1"/>
</dbReference>
<evidence type="ECO:0000256" key="3">
    <source>
        <dbReference type="ARBA" id="ARBA00012068"/>
    </source>
</evidence>